<dbReference type="InterPro" id="IPR039490">
    <property type="entry name" value="TMEM207"/>
</dbReference>
<comment type="caution">
    <text evidence="2">The sequence shown here is derived from an EMBL/GenBank/DDBJ whole genome shotgun (WGS) entry which is preliminary data.</text>
</comment>
<feature type="transmembrane region" description="Helical" evidence="1">
    <location>
        <begin position="37"/>
        <end position="59"/>
    </location>
</feature>
<keyword evidence="1" id="KW-0812">Transmembrane</keyword>
<evidence type="ECO:0000313" key="2">
    <source>
        <dbReference type="EMBL" id="CAJ0947163.1"/>
    </source>
</evidence>
<name>A0ABN9LPE4_9NEOB</name>
<evidence type="ECO:0000256" key="1">
    <source>
        <dbReference type="SAM" id="Phobius"/>
    </source>
</evidence>
<accession>A0ABN9LPE4</accession>
<evidence type="ECO:0000313" key="3">
    <source>
        <dbReference type="Proteomes" id="UP001176940"/>
    </source>
</evidence>
<keyword evidence="3" id="KW-1185">Reference proteome</keyword>
<gene>
    <name evidence="2" type="ORF">RIMI_LOCUS11608235</name>
</gene>
<dbReference type="EMBL" id="CAUEEQ010026512">
    <property type="protein sequence ID" value="CAJ0947163.1"/>
    <property type="molecule type" value="Genomic_DNA"/>
</dbReference>
<keyword evidence="1" id="KW-1133">Transmembrane helix</keyword>
<dbReference type="Proteomes" id="UP001176940">
    <property type="component" value="Unassembled WGS sequence"/>
</dbReference>
<dbReference type="PANTHER" id="PTHR36467">
    <property type="entry name" value="TRANSMEMBRANE PROTEIN 207"/>
    <property type="match status" value="1"/>
</dbReference>
<organism evidence="2 3">
    <name type="scientific">Ranitomeya imitator</name>
    <name type="common">mimic poison frog</name>
    <dbReference type="NCBI Taxonomy" id="111125"/>
    <lineage>
        <taxon>Eukaryota</taxon>
        <taxon>Metazoa</taxon>
        <taxon>Chordata</taxon>
        <taxon>Craniata</taxon>
        <taxon>Vertebrata</taxon>
        <taxon>Euteleostomi</taxon>
        <taxon>Amphibia</taxon>
        <taxon>Batrachia</taxon>
        <taxon>Anura</taxon>
        <taxon>Neobatrachia</taxon>
        <taxon>Hyloidea</taxon>
        <taxon>Dendrobatidae</taxon>
        <taxon>Dendrobatinae</taxon>
        <taxon>Ranitomeya</taxon>
    </lineage>
</organism>
<keyword evidence="1" id="KW-0472">Membrane</keyword>
<proteinExistence type="predicted"/>
<protein>
    <submittedName>
        <fullName evidence="2">Uncharacterized protein</fullName>
    </submittedName>
</protein>
<reference evidence="2" key="1">
    <citation type="submission" date="2023-07" db="EMBL/GenBank/DDBJ databases">
        <authorList>
            <person name="Stuckert A."/>
        </authorList>
    </citation>
    <scope>NUCLEOTIDE SEQUENCE</scope>
</reference>
<dbReference type="PANTHER" id="PTHR36467:SF1">
    <property type="entry name" value="TRANSMEMBRANE PROTEIN 207"/>
    <property type="match status" value="1"/>
</dbReference>
<sequence>MPIRPDQQRDRPWKSSMYTVNGFIPEVVGGGSHNIRIVLLVLLLVIVRCVAACCFHCCVKRPVKLSSRKIVTVVTVSGSDSVYASDVPDADTDSKCDDVITRHPLSGDVRVLGAAVKPGGEDP</sequence>